<sequence length="125" mass="13820">MPDYSIEPLLIPLDYQGTELSNQIIRIKPGTTIVGSDPRSSQSIIIRDPNVRAKHAVINYFDGFVSVTPLDGLLEVNGVPTTTTERLKDGFVLKVGGQQAFRFSTNQNKSQQQNYASPILSRKAE</sequence>
<dbReference type="Proteomes" id="UP000887576">
    <property type="component" value="Unplaced"/>
</dbReference>
<evidence type="ECO:0000313" key="1">
    <source>
        <dbReference type="Proteomes" id="UP000887576"/>
    </source>
</evidence>
<evidence type="ECO:0000313" key="2">
    <source>
        <dbReference type="WBParaSite" id="JU765_v2.g8485.t1"/>
    </source>
</evidence>
<organism evidence="1 2">
    <name type="scientific">Panagrolaimus sp. JU765</name>
    <dbReference type="NCBI Taxonomy" id="591449"/>
    <lineage>
        <taxon>Eukaryota</taxon>
        <taxon>Metazoa</taxon>
        <taxon>Ecdysozoa</taxon>
        <taxon>Nematoda</taxon>
        <taxon>Chromadorea</taxon>
        <taxon>Rhabditida</taxon>
        <taxon>Tylenchina</taxon>
        <taxon>Panagrolaimomorpha</taxon>
        <taxon>Panagrolaimoidea</taxon>
        <taxon>Panagrolaimidae</taxon>
        <taxon>Panagrolaimus</taxon>
    </lineage>
</organism>
<reference evidence="2" key="1">
    <citation type="submission" date="2022-11" db="UniProtKB">
        <authorList>
            <consortium name="WormBaseParasite"/>
        </authorList>
    </citation>
    <scope>IDENTIFICATION</scope>
</reference>
<dbReference type="WBParaSite" id="JU765_v2.g8485.t1">
    <property type="protein sequence ID" value="JU765_v2.g8485.t1"/>
    <property type="gene ID" value="JU765_v2.g8485"/>
</dbReference>
<proteinExistence type="predicted"/>
<protein>
    <submittedName>
        <fullName evidence="2">FHA domain-containing protein</fullName>
    </submittedName>
</protein>
<accession>A0AC34RMM7</accession>
<name>A0AC34RMM7_9BILA</name>